<name>A0A8J4H8A3_9PROT</name>
<reference evidence="3" key="1">
    <citation type="journal article" date="2020" name="mSystems">
        <title>Genome- and Community-Level Interaction Insights into Carbon Utilization and Element Cycling Functions of Hydrothermarchaeota in Hydrothermal Sediment.</title>
        <authorList>
            <person name="Zhou Z."/>
            <person name="Liu Y."/>
            <person name="Xu W."/>
            <person name="Pan J."/>
            <person name="Luo Z.H."/>
            <person name="Li M."/>
        </authorList>
    </citation>
    <scope>NUCLEOTIDE SEQUENCE</scope>
    <source>
        <strain evidence="3">SpSt-997</strain>
    </source>
</reference>
<dbReference type="PANTHER" id="PTHR12526">
    <property type="entry name" value="GLYCOSYLTRANSFERASE"/>
    <property type="match status" value="1"/>
</dbReference>
<evidence type="ECO:0000256" key="2">
    <source>
        <dbReference type="ARBA" id="ARBA00022679"/>
    </source>
</evidence>
<dbReference type="EMBL" id="DTQM01000063">
    <property type="protein sequence ID" value="HGC42245.1"/>
    <property type="molecule type" value="Genomic_DNA"/>
</dbReference>
<keyword evidence="1" id="KW-0328">Glycosyltransferase</keyword>
<protein>
    <submittedName>
        <fullName evidence="3">Glycosyltransferase</fullName>
    </submittedName>
</protein>
<sequence>MAGAAMGGAELFFERLCIAQAAAGDPVLPIIKRDGARAARLRAAGLAPVELGFGHFAPLTRPRIAQALARFAPRVVVSWMSRATSFTPRGDYVLLGRLGGFYNLAHFRHCDHLVGNTAGLVAWMRAQGWPASRTHYLPNFVSDYAGVGAAADGAGSRPLLLGLGRLHTEKGFDILLRALPDLPGARLLLAGDGPERAALTRLAHALGIADRVTFAGWRQDIGPLLAAADLLVCPSRCEPLGNVILEAWSAGCPVVASAVEGPRELIREGENGLLAAPENPAALARAIATVLADPARAHAMAASGRRHFLERFSAAAVLRQWRDFLETVER</sequence>
<comment type="caution">
    <text evidence="3">The sequence shown here is derived from an EMBL/GenBank/DDBJ whole genome shotgun (WGS) entry which is preliminary data.</text>
</comment>
<organism evidence="3">
    <name type="scientific">Acidicaldus sp</name>
    <dbReference type="NCBI Taxonomy" id="1872105"/>
    <lineage>
        <taxon>Bacteria</taxon>
        <taxon>Pseudomonadati</taxon>
        <taxon>Pseudomonadota</taxon>
        <taxon>Alphaproteobacteria</taxon>
        <taxon>Acetobacterales</taxon>
        <taxon>Acetobacteraceae</taxon>
        <taxon>Acidicaldus</taxon>
    </lineage>
</organism>
<dbReference type="PANTHER" id="PTHR12526:SF510">
    <property type="entry name" value="D-INOSITOL 3-PHOSPHATE GLYCOSYLTRANSFERASE"/>
    <property type="match status" value="1"/>
</dbReference>
<dbReference type="Gene3D" id="3.40.50.2000">
    <property type="entry name" value="Glycogen Phosphorylase B"/>
    <property type="match status" value="2"/>
</dbReference>
<gene>
    <name evidence="3" type="ORF">ENY07_03345</name>
</gene>
<dbReference type="Pfam" id="PF13692">
    <property type="entry name" value="Glyco_trans_1_4"/>
    <property type="match status" value="1"/>
</dbReference>
<dbReference type="SUPFAM" id="SSF53756">
    <property type="entry name" value="UDP-Glycosyltransferase/glycogen phosphorylase"/>
    <property type="match status" value="1"/>
</dbReference>
<proteinExistence type="predicted"/>
<dbReference type="AlphaFoldDB" id="A0A8J4H8A3"/>
<accession>A0A8J4H8A3</accession>
<keyword evidence="2" id="KW-0808">Transferase</keyword>
<evidence type="ECO:0000256" key="1">
    <source>
        <dbReference type="ARBA" id="ARBA00022676"/>
    </source>
</evidence>
<evidence type="ECO:0000313" key="3">
    <source>
        <dbReference type="EMBL" id="HGC42245.1"/>
    </source>
</evidence>
<dbReference type="CDD" id="cd03811">
    <property type="entry name" value="GT4_GT28_WabH-like"/>
    <property type="match status" value="1"/>
</dbReference>
<dbReference type="GO" id="GO:0016757">
    <property type="term" value="F:glycosyltransferase activity"/>
    <property type="evidence" value="ECO:0007669"/>
    <property type="project" value="UniProtKB-KW"/>
</dbReference>